<feature type="domain" description="Autotransporter" evidence="2">
    <location>
        <begin position="529"/>
        <end position="796"/>
    </location>
</feature>
<comment type="caution">
    <text evidence="3">The sequence shown here is derived from an EMBL/GenBank/DDBJ whole genome shotgun (WGS) entry which is preliminary data.</text>
</comment>
<dbReference type="PANTHER" id="PTHR35037">
    <property type="entry name" value="C-TERMINAL REGION OF AIDA-LIKE PROTEIN"/>
    <property type="match status" value="1"/>
</dbReference>
<dbReference type="NCBIfam" id="NF040482">
    <property type="entry name" value="auto_BafA_Cterm"/>
    <property type="match status" value="1"/>
</dbReference>
<dbReference type="Pfam" id="PF03212">
    <property type="entry name" value="Pertactin"/>
    <property type="match status" value="1"/>
</dbReference>
<dbReference type="SUPFAM" id="SSF103515">
    <property type="entry name" value="Autotransporter"/>
    <property type="match status" value="1"/>
</dbReference>
<dbReference type="RefSeq" id="WP_041849502.1">
    <property type="nucleotide sequence ID" value="NZ_KL503803.1"/>
</dbReference>
<dbReference type="InterPro" id="IPR036709">
    <property type="entry name" value="Autotransporte_beta_dom_sf"/>
</dbReference>
<dbReference type="AlphaFoldDB" id="A0A072REU3"/>
<dbReference type="NCBIfam" id="TIGR01414">
    <property type="entry name" value="autotrans_barl"/>
    <property type="match status" value="1"/>
</dbReference>
<dbReference type="Pfam" id="PF03797">
    <property type="entry name" value="Autotransporter"/>
    <property type="match status" value="1"/>
</dbReference>
<protein>
    <recommendedName>
        <fullName evidence="2">Autotransporter domain-containing protein</fullName>
    </recommendedName>
</protein>
<dbReference type="Gene3D" id="2.160.20.20">
    <property type="match status" value="1"/>
</dbReference>
<feature type="compositionally biased region" description="Basic and acidic residues" evidence="1">
    <location>
        <begin position="118"/>
        <end position="140"/>
    </location>
</feature>
<dbReference type="Gene3D" id="2.40.128.130">
    <property type="entry name" value="Autotransporter beta-domain"/>
    <property type="match status" value="1"/>
</dbReference>
<evidence type="ECO:0000259" key="2">
    <source>
        <dbReference type="PROSITE" id="PS51208"/>
    </source>
</evidence>
<dbReference type="SUPFAM" id="SSF51126">
    <property type="entry name" value="Pectin lyase-like"/>
    <property type="match status" value="1"/>
</dbReference>
<dbReference type="STRING" id="1293911.H710_00620"/>
<dbReference type="InterPro" id="IPR030930">
    <property type="entry name" value="AIDA"/>
</dbReference>
<evidence type="ECO:0000256" key="1">
    <source>
        <dbReference type="SAM" id="MobiDB-lite"/>
    </source>
</evidence>
<reference evidence="3 4" key="1">
    <citation type="submission" date="2013-04" db="EMBL/GenBank/DDBJ databases">
        <title>The Genome Sequence of Bartonella bacilliformis Ver097.</title>
        <authorList>
            <consortium name="The Broad Institute Genomics Platform"/>
            <consortium name="The Broad Institute Genome Sequencing Center for Infectious Disease"/>
            <person name="Feldgarden M."/>
            <person name="Kirby J."/>
            <person name="Birtles R."/>
            <person name="Dasch G."/>
            <person name="Hendrix L."/>
            <person name="Koehler J."/>
            <person name="Walker B."/>
            <person name="Young S.K."/>
            <person name="Zeng Q."/>
            <person name="Gargeya S."/>
            <person name="Fitzgerald M."/>
            <person name="Haas B."/>
            <person name="Abouelleil A."/>
            <person name="Allen A.W."/>
            <person name="Alvarado L."/>
            <person name="Arachchi H.M."/>
            <person name="Berlin A.M."/>
            <person name="Chapman S.B."/>
            <person name="Gainer-Dewar J."/>
            <person name="Goldberg J."/>
            <person name="Griggs A."/>
            <person name="Gujja S."/>
            <person name="Hansen M."/>
            <person name="Howarth C."/>
            <person name="Imamovic A."/>
            <person name="Ireland A."/>
            <person name="Larimer J."/>
            <person name="McCowan C."/>
            <person name="Murphy C."/>
            <person name="Pearson M."/>
            <person name="Poon T.W."/>
            <person name="Priest M."/>
            <person name="Roberts A."/>
            <person name="Saif S."/>
            <person name="Shea T."/>
            <person name="Sisk P."/>
            <person name="Sykes S."/>
            <person name="Wortman J."/>
            <person name="Nusbaum C."/>
            <person name="Birren B."/>
        </authorList>
    </citation>
    <scope>NUCLEOTIDE SEQUENCE [LARGE SCALE GENOMIC DNA]</scope>
    <source>
        <strain evidence="3 4">Ver097</strain>
    </source>
</reference>
<dbReference type="InterPro" id="IPR004899">
    <property type="entry name" value="Pertactin_central"/>
</dbReference>
<name>A0A072REU3_BARBA</name>
<dbReference type="NCBIfam" id="TIGR04415">
    <property type="entry name" value="O_hepto_targRPT"/>
    <property type="match status" value="2"/>
</dbReference>
<dbReference type="InterPro" id="IPR006315">
    <property type="entry name" value="OM_autotransptr_brl_dom"/>
</dbReference>
<dbReference type="InterPro" id="IPR011050">
    <property type="entry name" value="Pectin_lyase_fold/virulence"/>
</dbReference>
<proteinExistence type="predicted"/>
<dbReference type="PANTHER" id="PTHR35037:SF7">
    <property type="entry name" value="AUTOTRANSPORTER"/>
    <property type="match status" value="1"/>
</dbReference>
<accession>A0A072REU3</accession>
<gene>
    <name evidence="3" type="ORF">H710_00620</name>
</gene>
<sequence>MKNEYKLVFWSLVISSFLTQSANAEERKQLGSVLLDGRRVPIYEAPDVKKVLSPGSRRMTNNTVVDGGQIEIVKDGGTSMSATVMVGGIQVVTSKGYAINTRVNGGQQYIFETENFDSSEREIGSSHSRAENSGRGRPPRDTSVTGRKAASAYDAIISGKDETWGEQNIYSGGEAWATQVRKGGVQNVFSNGTAFKTKIFDGGEQYVLLGGKAEDVTLQDGAKQVVSAGGSVKDLIIGRRARSWVEIGAKLKGEIDVKEKGHLYFYDNKNKSRVIGERVEVVGGELMDLFSIDVQRDASRSQINIDGLMGNGKVHLPVSGYRGRYPQLLIGKLSGSLHFILNLGALEHNGNLLRIRDDSSGDHKVSIVDTGVESANFSTLTSRLNLITDAVGGAQFSLANLSGDSIKSVDLGVYKYILKNDEKSQDTDNEKDKRTWYLALDTESGKNSTFLRKRQRRRVIDLDYEDDGSNYSGYTADEISLPSSLENMQAAHFSTTPSTDAILSMAVSSELIFHNELENLRSGRGIVDRTKKDTALWTAFFKDKERLSTGHTHFDLGQTGIVLGADFLKELTNGNLFIGGFSGYDQACITHKAGGVSGVNTYSLGIYATYFDHNGWYLDGTVKYNSYQNDLKAVSTNGLVIQGNYRQSALGTSFETGYRLETGYNSWMQPYSQFAWVYVAGKEIELSNGMRGDIEASTSFRTEVGFSLGHDFNVGDSAFVSYLTASWLREYIDDNHTTINKKYKFITDLSGNSGKFGVGLKTLVNDRLTLYAEAHYLKGSKRKGSVDSLIGVRYSF</sequence>
<dbReference type="InterPro" id="IPR051551">
    <property type="entry name" value="Autotransporter_adhesion"/>
</dbReference>
<organism evidence="3 4">
    <name type="scientific">Bartonella bacilliformis Ver097</name>
    <dbReference type="NCBI Taxonomy" id="1293911"/>
    <lineage>
        <taxon>Bacteria</taxon>
        <taxon>Pseudomonadati</taxon>
        <taxon>Pseudomonadota</taxon>
        <taxon>Alphaproteobacteria</taxon>
        <taxon>Hyphomicrobiales</taxon>
        <taxon>Bartonellaceae</taxon>
        <taxon>Bartonella</taxon>
    </lineage>
</organism>
<feature type="region of interest" description="Disordered" evidence="1">
    <location>
        <begin position="115"/>
        <end position="148"/>
    </location>
</feature>
<dbReference type="SMART" id="SM00869">
    <property type="entry name" value="Autotransporter"/>
    <property type="match status" value="1"/>
</dbReference>
<dbReference type="InterPro" id="IPR005546">
    <property type="entry name" value="Autotransporte_beta"/>
</dbReference>
<dbReference type="EMBL" id="ASIV01000004">
    <property type="protein sequence ID" value="KEG20024.1"/>
    <property type="molecule type" value="Genomic_DNA"/>
</dbReference>
<evidence type="ECO:0000313" key="4">
    <source>
        <dbReference type="Proteomes" id="UP000031740"/>
    </source>
</evidence>
<dbReference type="HOGENOM" id="CLU_002318_5_0_5"/>
<dbReference type="PATRIC" id="fig|1293911.3.peg.655"/>
<evidence type="ECO:0000313" key="3">
    <source>
        <dbReference type="EMBL" id="KEG20024.1"/>
    </source>
</evidence>
<dbReference type="PROSITE" id="PS51208">
    <property type="entry name" value="AUTOTRANSPORTER"/>
    <property type="match status" value="1"/>
</dbReference>
<dbReference type="Proteomes" id="UP000031740">
    <property type="component" value="Unassembled WGS sequence"/>
</dbReference>
<dbReference type="InterPro" id="IPR012332">
    <property type="entry name" value="Autotransporter_pectin_lyase_C"/>
</dbReference>
<dbReference type="GO" id="GO:0019867">
    <property type="term" value="C:outer membrane"/>
    <property type="evidence" value="ECO:0007669"/>
    <property type="project" value="InterPro"/>
</dbReference>